<organism evidence="3 4">
    <name type="scientific">Paracidovorax citrulli</name>
    <name type="common">Acidovorax citrulli</name>
    <dbReference type="NCBI Taxonomy" id="80869"/>
    <lineage>
        <taxon>Bacteria</taxon>
        <taxon>Pseudomonadati</taxon>
        <taxon>Pseudomonadota</taxon>
        <taxon>Betaproteobacteria</taxon>
        <taxon>Burkholderiales</taxon>
        <taxon>Comamonadaceae</taxon>
        <taxon>Paracidovorax</taxon>
    </lineage>
</organism>
<dbReference type="Gene3D" id="1.10.12.10">
    <property type="entry name" value="Lyase 2-enoyl-coa Hydratase, Chain A, domain 2"/>
    <property type="match status" value="1"/>
</dbReference>
<evidence type="ECO:0000313" key="3">
    <source>
        <dbReference type="EMBL" id="WIY46869.1"/>
    </source>
</evidence>
<dbReference type="CDD" id="cd06558">
    <property type="entry name" value="crotonase-like"/>
    <property type="match status" value="1"/>
</dbReference>
<dbReference type="RefSeq" id="WP_011796150.1">
    <property type="nucleotide sequence ID" value="NZ_CP023687.1"/>
</dbReference>
<gene>
    <name evidence="3" type="ORF">QRO08_13485</name>
</gene>
<dbReference type="PANTHER" id="PTHR43459:SF1">
    <property type="entry name" value="EG:BACN32G11.4 PROTEIN"/>
    <property type="match status" value="1"/>
</dbReference>
<comment type="similarity">
    <text evidence="1 2">Belongs to the enoyl-CoA hydratase/isomerase family.</text>
</comment>
<protein>
    <submittedName>
        <fullName evidence="3">Enoyl-CoA hydratase</fullName>
    </submittedName>
</protein>
<sequence length="259" mass="27266">MPARLESTSHGQTLVLTIHNPEMRNALDPAIYAAGVEALNGAERTAEVRSVVITGAGGHFCAGGDLKGLQALRQQGAEAQGRAVEGLHHWIEAIRTYPKPVIAAVEGAAAGAGFSLALACDMVVAARDAVFVMAYAGIGLSPDGGASWSLAQALPRQLAAELLLCGERIGAERLHALGVVNRLARPQEALACALALAETLNARAPNALAGTKELLSEAPLHTLARQLEKERDQFVRNLQHPNAGEGIAAFLEKRTPRYR</sequence>
<evidence type="ECO:0000256" key="1">
    <source>
        <dbReference type="ARBA" id="ARBA00005254"/>
    </source>
</evidence>
<evidence type="ECO:0000313" key="4">
    <source>
        <dbReference type="Proteomes" id="UP001242732"/>
    </source>
</evidence>
<proteinExistence type="inferred from homology"/>
<name>A0ABY9AJD1_PARCI</name>
<dbReference type="InterPro" id="IPR029045">
    <property type="entry name" value="ClpP/crotonase-like_dom_sf"/>
</dbReference>
<dbReference type="GeneID" id="79792759"/>
<dbReference type="InterPro" id="IPR018376">
    <property type="entry name" value="Enoyl-CoA_hyd/isom_CS"/>
</dbReference>
<dbReference type="NCBIfam" id="NF046063">
    <property type="entry name" value="oxepin_alt"/>
    <property type="match status" value="1"/>
</dbReference>
<evidence type="ECO:0000256" key="2">
    <source>
        <dbReference type="RuleBase" id="RU003707"/>
    </source>
</evidence>
<dbReference type="InterPro" id="IPR014748">
    <property type="entry name" value="Enoyl-CoA_hydra_C"/>
</dbReference>
<dbReference type="EMBL" id="CP127363">
    <property type="protein sequence ID" value="WIY46869.1"/>
    <property type="molecule type" value="Genomic_DNA"/>
</dbReference>
<dbReference type="Pfam" id="PF00378">
    <property type="entry name" value="ECH_1"/>
    <property type="match status" value="1"/>
</dbReference>
<accession>A0ABY9AJD1</accession>
<keyword evidence="4" id="KW-1185">Reference proteome</keyword>
<dbReference type="Gene3D" id="3.90.226.10">
    <property type="entry name" value="2-enoyl-CoA Hydratase, Chain A, domain 1"/>
    <property type="match status" value="1"/>
</dbReference>
<dbReference type="InterPro" id="IPR001753">
    <property type="entry name" value="Enoyl-CoA_hydra/iso"/>
</dbReference>
<dbReference type="PROSITE" id="PS00166">
    <property type="entry name" value="ENOYL_COA_HYDRATASE"/>
    <property type="match status" value="1"/>
</dbReference>
<dbReference type="NCBIfam" id="NF005700">
    <property type="entry name" value="PRK07511.1"/>
    <property type="match status" value="1"/>
</dbReference>
<dbReference type="Proteomes" id="UP001242732">
    <property type="component" value="Chromosome"/>
</dbReference>
<dbReference type="PANTHER" id="PTHR43459">
    <property type="entry name" value="ENOYL-COA HYDRATASE"/>
    <property type="match status" value="1"/>
</dbReference>
<dbReference type="SUPFAM" id="SSF52096">
    <property type="entry name" value="ClpP/crotonase"/>
    <property type="match status" value="1"/>
</dbReference>
<reference evidence="3 4" key="1">
    <citation type="submission" date="2023-06" db="EMBL/GenBank/DDBJ databases">
        <authorList>
            <person name="Ham H."/>
            <person name="Park D.S."/>
        </authorList>
    </citation>
    <scope>NUCLEOTIDE SEQUENCE [LARGE SCALE GENOMIC DNA]</scope>
    <source>
        <strain evidence="3 4">KACC 17005</strain>
    </source>
</reference>